<keyword evidence="3" id="KW-0472">Membrane</keyword>
<feature type="region of interest" description="Disordered" evidence="2">
    <location>
        <begin position="1"/>
        <end position="52"/>
    </location>
</feature>
<name>A0ABT0DAE1_9HYPH</name>
<organism evidence="4 5">
    <name type="scientific">Ancylobacter crimeensis</name>
    <dbReference type="NCBI Taxonomy" id="2579147"/>
    <lineage>
        <taxon>Bacteria</taxon>
        <taxon>Pseudomonadati</taxon>
        <taxon>Pseudomonadota</taxon>
        <taxon>Alphaproteobacteria</taxon>
        <taxon>Hyphomicrobiales</taxon>
        <taxon>Xanthobacteraceae</taxon>
        <taxon>Ancylobacter</taxon>
    </lineage>
</organism>
<keyword evidence="3" id="KW-1133">Transmembrane helix</keyword>
<dbReference type="EMBL" id="JALKCH010000005">
    <property type="protein sequence ID" value="MCK0196933.1"/>
    <property type="molecule type" value="Genomic_DNA"/>
</dbReference>
<dbReference type="RefSeq" id="WP_247028447.1">
    <property type="nucleotide sequence ID" value="NZ_JALKCH010000005.1"/>
</dbReference>
<dbReference type="Proteomes" id="UP001203284">
    <property type="component" value="Unassembled WGS sequence"/>
</dbReference>
<protein>
    <submittedName>
        <fullName evidence="4">Apolipoprotein A1/A4/E family protein</fullName>
    </submittedName>
</protein>
<sequence>MSYFNTNNGKEEELKKEAGRTVETAKEVARDKADELSAKAGAAFDNTKDNVSEAATRTIDQASRKIDEMSEAARDTLDTAREKAGRMYNRGNLALVRNTDPIPSLAIAAALGFLAGYALNAGSRRS</sequence>
<evidence type="ECO:0000256" key="3">
    <source>
        <dbReference type="SAM" id="Phobius"/>
    </source>
</evidence>
<keyword evidence="5" id="KW-1185">Reference proteome</keyword>
<reference evidence="4 5" key="1">
    <citation type="submission" date="2022-04" db="EMBL/GenBank/DDBJ databases">
        <authorList>
            <person name="Grouzdev D.S."/>
            <person name="Pantiukh K.S."/>
            <person name="Krutkina M.S."/>
        </authorList>
    </citation>
    <scope>NUCLEOTIDE SEQUENCE [LARGE SCALE GENOMIC DNA]</scope>
    <source>
        <strain evidence="4 5">6x-1</strain>
    </source>
</reference>
<dbReference type="Gene3D" id="1.20.120.20">
    <property type="entry name" value="Apolipoprotein"/>
    <property type="match status" value="1"/>
</dbReference>
<feature type="compositionally biased region" description="Basic and acidic residues" evidence="2">
    <location>
        <begin position="9"/>
        <end position="37"/>
    </location>
</feature>
<comment type="caution">
    <text evidence="4">The sequence shown here is derived from an EMBL/GenBank/DDBJ whole genome shotgun (WGS) entry which is preliminary data.</text>
</comment>
<feature type="coiled-coil region" evidence="1">
    <location>
        <begin position="52"/>
        <end position="79"/>
    </location>
</feature>
<accession>A0ABT0DAE1</accession>
<keyword evidence="1" id="KW-0175">Coiled coil</keyword>
<evidence type="ECO:0000313" key="5">
    <source>
        <dbReference type="Proteomes" id="UP001203284"/>
    </source>
</evidence>
<evidence type="ECO:0000256" key="2">
    <source>
        <dbReference type="SAM" id="MobiDB-lite"/>
    </source>
</evidence>
<proteinExistence type="predicted"/>
<evidence type="ECO:0000313" key="4">
    <source>
        <dbReference type="EMBL" id="MCK0196933.1"/>
    </source>
</evidence>
<keyword evidence="3" id="KW-0812">Transmembrane</keyword>
<feature type="transmembrane region" description="Helical" evidence="3">
    <location>
        <begin position="102"/>
        <end position="120"/>
    </location>
</feature>
<evidence type="ECO:0000256" key="1">
    <source>
        <dbReference type="SAM" id="Coils"/>
    </source>
</evidence>
<gene>
    <name evidence="4" type="ORF">MWN34_08405</name>
</gene>